<name>A0A1B4XJ61_9GAMM</name>
<keyword evidence="5" id="KW-0274">FAD</keyword>
<dbReference type="AlphaFoldDB" id="A0A1B4XJ61"/>
<dbReference type="GO" id="GO:0071949">
    <property type="term" value="F:FAD binding"/>
    <property type="evidence" value="ECO:0007669"/>
    <property type="project" value="InterPro"/>
</dbReference>
<evidence type="ECO:0000256" key="2">
    <source>
        <dbReference type="ARBA" id="ARBA00004749"/>
    </source>
</evidence>
<feature type="domain" description="FAD-binding" evidence="10">
    <location>
        <begin position="5"/>
        <end position="339"/>
    </location>
</feature>
<gene>
    <name evidence="11" type="ORF">SCL_2561</name>
</gene>
<keyword evidence="4" id="KW-0285">Flavoprotein</keyword>
<evidence type="ECO:0000259" key="10">
    <source>
        <dbReference type="Pfam" id="PF01494"/>
    </source>
</evidence>
<dbReference type="PROSITE" id="PS51257">
    <property type="entry name" value="PROKAR_LIPOPROTEIN"/>
    <property type="match status" value="1"/>
</dbReference>
<organism evidence="11 12">
    <name type="scientific">Sulfuricaulis limicola</name>
    <dbReference type="NCBI Taxonomy" id="1620215"/>
    <lineage>
        <taxon>Bacteria</taxon>
        <taxon>Pseudomonadati</taxon>
        <taxon>Pseudomonadota</taxon>
        <taxon>Gammaproteobacteria</taxon>
        <taxon>Acidiferrobacterales</taxon>
        <taxon>Acidiferrobacteraceae</taxon>
        <taxon>Sulfuricaulis</taxon>
    </lineage>
</organism>
<evidence type="ECO:0000256" key="9">
    <source>
        <dbReference type="SAM" id="Phobius"/>
    </source>
</evidence>
<comment type="cofactor">
    <cofactor evidence="1">
        <name>FAD</name>
        <dbReference type="ChEBI" id="CHEBI:57692"/>
    </cofactor>
</comment>
<evidence type="ECO:0000256" key="7">
    <source>
        <dbReference type="ARBA" id="ARBA00023033"/>
    </source>
</evidence>
<dbReference type="GO" id="GO:0110142">
    <property type="term" value="C:ubiquinone biosynthesis complex"/>
    <property type="evidence" value="ECO:0007669"/>
    <property type="project" value="UniProtKB-ARBA"/>
</dbReference>
<evidence type="ECO:0000313" key="12">
    <source>
        <dbReference type="Proteomes" id="UP000243180"/>
    </source>
</evidence>
<dbReference type="InterPro" id="IPR036188">
    <property type="entry name" value="FAD/NAD-bd_sf"/>
</dbReference>
<dbReference type="InterPro" id="IPR002938">
    <property type="entry name" value="FAD-bd"/>
</dbReference>
<evidence type="ECO:0000256" key="6">
    <source>
        <dbReference type="ARBA" id="ARBA00023002"/>
    </source>
</evidence>
<dbReference type="PANTHER" id="PTHR43876:SF7">
    <property type="entry name" value="UBIQUINONE BIOSYNTHESIS MONOOXYGENASE COQ6, MITOCHONDRIAL"/>
    <property type="match status" value="1"/>
</dbReference>
<comment type="subunit">
    <text evidence="8">Component of the Ubi complex metabolon, which regroups five ubiquinone biosynthesis proteins (UbiE, UbiF, UbiG, UbiH and UbiI) and two accessory factors (UbiK and the lipid-binding protein UbiJ).</text>
</comment>
<dbReference type="Proteomes" id="UP000243180">
    <property type="component" value="Chromosome"/>
</dbReference>
<dbReference type="PROSITE" id="PS01304">
    <property type="entry name" value="UBIH"/>
    <property type="match status" value="1"/>
</dbReference>
<dbReference type="OrthoDB" id="9769565at2"/>
<dbReference type="Pfam" id="PF01494">
    <property type="entry name" value="FAD_binding_3"/>
    <property type="match status" value="1"/>
</dbReference>
<dbReference type="UniPathway" id="UPA00232"/>
<dbReference type="RefSeq" id="WP_096361538.1">
    <property type="nucleotide sequence ID" value="NZ_AP014879.1"/>
</dbReference>
<dbReference type="GO" id="GO:0006744">
    <property type="term" value="P:ubiquinone biosynthetic process"/>
    <property type="evidence" value="ECO:0007669"/>
    <property type="project" value="UniProtKB-UniPathway"/>
</dbReference>
<accession>A0A1B4XJ61</accession>
<dbReference type="PRINTS" id="PR00420">
    <property type="entry name" value="RNGMNOXGNASE"/>
</dbReference>
<evidence type="ECO:0000256" key="5">
    <source>
        <dbReference type="ARBA" id="ARBA00022827"/>
    </source>
</evidence>
<comment type="similarity">
    <text evidence="3">Belongs to the UbiH/COQ6 family.</text>
</comment>
<dbReference type="GO" id="GO:0004497">
    <property type="term" value="F:monooxygenase activity"/>
    <property type="evidence" value="ECO:0007669"/>
    <property type="project" value="UniProtKB-KW"/>
</dbReference>
<evidence type="ECO:0000313" key="11">
    <source>
        <dbReference type="EMBL" id="BAV34838.1"/>
    </source>
</evidence>
<evidence type="ECO:0000256" key="1">
    <source>
        <dbReference type="ARBA" id="ARBA00001974"/>
    </source>
</evidence>
<keyword evidence="9" id="KW-0812">Transmembrane</keyword>
<feature type="transmembrane region" description="Helical" evidence="9">
    <location>
        <begin position="7"/>
        <end position="28"/>
    </location>
</feature>
<dbReference type="FunCoup" id="A0A1B4XJ61">
    <property type="interactions" value="372"/>
</dbReference>
<keyword evidence="6" id="KW-0560">Oxidoreductase</keyword>
<keyword evidence="12" id="KW-1185">Reference proteome</keyword>
<dbReference type="EMBL" id="AP014879">
    <property type="protein sequence ID" value="BAV34838.1"/>
    <property type="molecule type" value="Genomic_DNA"/>
</dbReference>
<dbReference type="InterPro" id="IPR051205">
    <property type="entry name" value="UbiH/COQ6_monooxygenase"/>
</dbReference>
<dbReference type="GO" id="GO:0016705">
    <property type="term" value="F:oxidoreductase activity, acting on paired donors, with incorporation or reduction of molecular oxygen"/>
    <property type="evidence" value="ECO:0007669"/>
    <property type="project" value="InterPro"/>
</dbReference>
<sequence>MKSSYDIVIVGGGMVGAALACALGNSAFKVVLLDRSPAMRPPEKGYDQRVSALTLASRALFENLGAWEGMARRRVSPVREMRVSGGAGSGAIHFNAAEIGEPALTYIVENSVIQTALIERLHQFTNVHHLCPVEIVDITLADNGAVVTLKDGRSLQAKLLVGADGADSGVRRAAGIETQALNLHQKGIVATTTTEKPHEATARQVFLTTGPLAFLPLDEPHTCSIVWSADTAHADQLLALDDAAFIAELQQVFGDSLGKIQTLGPRAGFPLALSHARAYTAPHLALVGDAAHTVHPLAGQGVNLGFLDAATLAEVLLDAAAKQKDIGAHAVLRRYERWRKGDNLAMVSITGGFKYLFGNELPVVSQLRNWGLDLTNAATPIKNLIMRRASGLEGDLPKLARRALH</sequence>
<dbReference type="SUPFAM" id="SSF51905">
    <property type="entry name" value="FAD/NAD(P)-binding domain"/>
    <property type="match status" value="1"/>
</dbReference>
<dbReference type="KEGG" id="slim:SCL_2561"/>
<evidence type="ECO:0000256" key="3">
    <source>
        <dbReference type="ARBA" id="ARBA00005349"/>
    </source>
</evidence>
<keyword evidence="9" id="KW-0472">Membrane</keyword>
<comment type="pathway">
    <text evidence="2">Cofactor biosynthesis; ubiquinone biosynthesis.</text>
</comment>
<dbReference type="NCBIfam" id="TIGR01988">
    <property type="entry name" value="Ubi-OHases"/>
    <property type="match status" value="1"/>
</dbReference>
<protein>
    <submittedName>
        <fullName evidence="11">2-octaprenyl-3-methyl-6-methoxy-1,4-benzoquinol hydroxylase</fullName>
    </submittedName>
</protein>
<evidence type="ECO:0000256" key="4">
    <source>
        <dbReference type="ARBA" id="ARBA00022630"/>
    </source>
</evidence>
<dbReference type="PANTHER" id="PTHR43876">
    <property type="entry name" value="UBIQUINONE BIOSYNTHESIS MONOOXYGENASE COQ6, MITOCHONDRIAL"/>
    <property type="match status" value="1"/>
</dbReference>
<reference evidence="11 12" key="1">
    <citation type="submission" date="2015-05" db="EMBL/GenBank/DDBJ databases">
        <title>Complete genome sequence of a sulfur-oxidizing gammaproteobacterium strain HA5.</title>
        <authorList>
            <person name="Miura A."/>
            <person name="Kojima H."/>
            <person name="Fukui M."/>
        </authorList>
    </citation>
    <scope>NUCLEOTIDE SEQUENCE [LARGE SCALE GENOMIC DNA]</scope>
    <source>
        <strain evidence="11 12">HA5</strain>
    </source>
</reference>
<proteinExistence type="inferred from homology"/>
<dbReference type="FunFam" id="3.50.50.60:FF:000021">
    <property type="entry name" value="Ubiquinone biosynthesis monooxygenase COQ6"/>
    <property type="match status" value="1"/>
</dbReference>
<dbReference type="InterPro" id="IPR010971">
    <property type="entry name" value="UbiH/COQ6"/>
</dbReference>
<keyword evidence="7" id="KW-0503">Monooxygenase</keyword>
<dbReference type="InterPro" id="IPR018168">
    <property type="entry name" value="Ubi_Hdrlase_CS"/>
</dbReference>
<dbReference type="Gene3D" id="3.50.50.60">
    <property type="entry name" value="FAD/NAD(P)-binding domain"/>
    <property type="match status" value="2"/>
</dbReference>
<dbReference type="InParanoid" id="A0A1B4XJ61"/>
<evidence type="ECO:0000256" key="8">
    <source>
        <dbReference type="ARBA" id="ARBA00065734"/>
    </source>
</evidence>
<keyword evidence="9" id="KW-1133">Transmembrane helix</keyword>